<gene>
    <name evidence="6" type="ORF">C7391_0595</name>
</gene>
<evidence type="ECO:0000256" key="1">
    <source>
        <dbReference type="ARBA" id="ARBA00022691"/>
    </source>
</evidence>
<keyword evidence="7" id="KW-1185">Reference proteome</keyword>
<dbReference type="SFLD" id="SFLDS00029">
    <property type="entry name" value="Radical_SAM"/>
    <property type="match status" value="1"/>
</dbReference>
<evidence type="ECO:0000256" key="4">
    <source>
        <dbReference type="ARBA" id="ARBA00023014"/>
    </source>
</evidence>
<dbReference type="NCBIfam" id="TIGR03278">
    <property type="entry name" value="methan_mark_10"/>
    <property type="match status" value="1"/>
</dbReference>
<accession>A0A484F7F5</accession>
<dbReference type="CDD" id="cd01335">
    <property type="entry name" value="Radical_SAM"/>
    <property type="match status" value="1"/>
</dbReference>
<feature type="domain" description="Radical SAM core" evidence="5">
    <location>
        <begin position="1"/>
        <end position="253"/>
    </location>
</feature>
<keyword evidence="4" id="KW-0411">Iron-sulfur</keyword>
<keyword evidence="1" id="KW-0949">S-adenosyl-L-methionine</keyword>
<dbReference type="Gene3D" id="3.20.20.70">
    <property type="entry name" value="Aldolase class I"/>
    <property type="match status" value="1"/>
</dbReference>
<dbReference type="SUPFAM" id="SSF102114">
    <property type="entry name" value="Radical SAM enzymes"/>
    <property type="match status" value="1"/>
</dbReference>
<dbReference type="GO" id="GO:0003824">
    <property type="term" value="F:catalytic activity"/>
    <property type="evidence" value="ECO:0007669"/>
    <property type="project" value="InterPro"/>
</dbReference>
<dbReference type="InterPro" id="IPR007197">
    <property type="entry name" value="rSAM"/>
</dbReference>
<name>A0A484F7F5_9EURY</name>
<sequence length="414" mass="45388">MEILVDVGGNPGTDCRGFCKYCYFKKVGTTEPLGCKYCPPFMKGCDYCTRSVRESHHGFKPMKQVLDETASKIYGSKESDITGFVITGGGDVSCYPEFLPLLSFLSDFGLPVKIGYTSGKGFDGSEAAFLKDAGIKEVNFTLFASDPALRKEYMHDPTPEMSLKVFEELCGFCDVYAAIVLVPGANDGVVLDETLFWLEKVGARGALLMRFANKTENGLILGNEPVIPGVVSHTIEEFAEIVRTAAKNHPNLRISGTPLEDPLLDSPFAIRNVPEALAKLPKINMEATIITSKAAAPRLTEIFEKLGGTVNIVAAEKDIGCLITADDLRKLDQSDLKETIFIPGRCFVHERDIKEILIPEKSKRIVRRGPDTLSVDGEMSASMTKEELLDFEIAAFTELIELINALGLPPEKKE</sequence>
<dbReference type="Proteomes" id="UP000294855">
    <property type="component" value="Unassembled WGS sequence"/>
</dbReference>
<dbReference type="GO" id="GO:0046872">
    <property type="term" value="F:metal ion binding"/>
    <property type="evidence" value="ECO:0007669"/>
    <property type="project" value="UniProtKB-KW"/>
</dbReference>
<dbReference type="InterPro" id="IPR017672">
    <property type="entry name" value="MA_4551-like"/>
</dbReference>
<dbReference type="GO" id="GO:0051536">
    <property type="term" value="F:iron-sulfur cluster binding"/>
    <property type="evidence" value="ECO:0007669"/>
    <property type="project" value="UniProtKB-KW"/>
</dbReference>
<reference evidence="6 7" key="1">
    <citation type="submission" date="2019-03" db="EMBL/GenBank/DDBJ databases">
        <title>Genomic Encyclopedia of Type Strains, Phase IV (KMG-IV): sequencing the most valuable type-strain genomes for metagenomic binning, comparative biology and taxonomic classification.</title>
        <authorList>
            <person name="Goeker M."/>
        </authorList>
    </citation>
    <scope>NUCLEOTIDE SEQUENCE [LARGE SCALE GENOMIC DNA]</scope>
    <source>
        <strain evidence="6 7">DSM 13328</strain>
    </source>
</reference>
<dbReference type="OrthoDB" id="63821at2157"/>
<dbReference type="EMBL" id="SNYS01000006">
    <property type="protein sequence ID" value="TDQ70253.1"/>
    <property type="molecule type" value="Genomic_DNA"/>
</dbReference>
<evidence type="ECO:0000313" key="6">
    <source>
        <dbReference type="EMBL" id="TDQ70253.1"/>
    </source>
</evidence>
<proteinExistence type="predicted"/>
<dbReference type="Pfam" id="PF04055">
    <property type="entry name" value="Radical_SAM"/>
    <property type="match status" value="1"/>
</dbReference>
<organism evidence="6 7">
    <name type="scientific">Methanimicrococcus blatticola</name>
    <dbReference type="NCBI Taxonomy" id="91560"/>
    <lineage>
        <taxon>Archaea</taxon>
        <taxon>Methanobacteriati</taxon>
        <taxon>Methanobacteriota</taxon>
        <taxon>Stenosarchaea group</taxon>
        <taxon>Methanomicrobia</taxon>
        <taxon>Methanosarcinales</taxon>
        <taxon>Methanosarcinaceae</taxon>
        <taxon>Methanimicrococcus</taxon>
    </lineage>
</organism>
<keyword evidence="3" id="KW-0408">Iron</keyword>
<dbReference type="PROSITE" id="PS51918">
    <property type="entry name" value="RADICAL_SAM"/>
    <property type="match status" value="1"/>
</dbReference>
<evidence type="ECO:0000313" key="7">
    <source>
        <dbReference type="Proteomes" id="UP000294855"/>
    </source>
</evidence>
<keyword evidence="2" id="KW-0479">Metal-binding</keyword>
<evidence type="ECO:0000256" key="2">
    <source>
        <dbReference type="ARBA" id="ARBA00022723"/>
    </source>
</evidence>
<evidence type="ECO:0000256" key="3">
    <source>
        <dbReference type="ARBA" id="ARBA00023004"/>
    </source>
</evidence>
<dbReference type="InterPro" id="IPR013785">
    <property type="entry name" value="Aldolase_TIM"/>
</dbReference>
<dbReference type="RefSeq" id="WP_133517059.1">
    <property type="nucleotide sequence ID" value="NZ_JAHDUW010000006.1"/>
</dbReference>
<protein>
    <submittedName>
        <fullName evidence="6">Methanogenesis marker radical SAM protein</fullName>
    </submittedName>
</protein>
<comment type="caution">
    <text evidence="6">The sequence shown here is derived from an EMBL/GenBank/DDBJ whole genome shotgun (WGS) entry which is preliminary data.</text>
</comment>
<evidence type="ECO:0000259" key="5">
    <source>
        <dbReference type="PROSITE" id="PS51918"/>
    </source>
</evidence>
<dbReference type="AlphaFoldDB" id="A0A484F7F5"/>
<dbReference type="InterPro" id="IPR058240">
    <property type="entry name" value="rSAM_sf"/>
</dbReference>